<dbReference type="RefSeq" id="WP_150946169.1">
    <property type="nucleotide sequence ID" value="NZ_VCMV01000024.1"/>
</dbReference>
<comment type="caution">
    <text evidence="2">The sequence shown here is derived from an EMBL/GenBank/DDBJ whole genome shotgun (WGS) entry which is preliminary data.</text>
</comment>
<feature type="compositionally biased region" description="Basic and acidic residues" evidence="1">
    <location>
        <begin position="48"/>
        <end position="60"/>
    </location>
</feature>
<sequence>MFETFEFGEAQMAEAKKPEQGEGMASVSVNSSRRSGMREDGTGNPAHETGERDSNKRVKVPDQQIPVEQSPEIEDTEGHPS</sequence>
<evidence type="ECO:0000313" key="2">
    <source>
        <dbReference type="EMBL" id="KAB0266214.1"/>
    </source>
</evidence>
<dbReference type="Proteomes" id="UP000325684">
    <property type="component" value="Unassembled WGS sequence"/>
</dbReference>
<accession>A0A5N3P902</accession>
<organism evidence="2 3">
    <name type="scientific">Microvirga brassicacearum</name>
    <dbReference type="NCBI Taxonomy" id="2580413"/>
    <lineage>
        <taxon>Bacteria</taxon>
        <taxon>Pseudomonadati</taxon>
        <taxon>Pseudomonadota</taxon>
        <taxon>Alphaproteobacteria</taxon>
        <taxon>Hyphomicrobiales</taxon>
        <taxon>Methylobacteriaceae</taxon>
        <taxon>Microvirga</taxon>
    </lineage>
</organism>
<evidence type="ECO:0000256" key="1">
    <source>
        <dbReference type="SAM" id="MobiDB-lite"/>
    </source>
</evidence>
<gene>
    <name evidence="2" type="ORF">FEZ63_15780</name>
</gene>
<feature type="region of interest" description="Disordered" evidence="1">
    <location>
        <begin position="1"/>
        <end position="81"/>
    </location>
</feature>
<evidence type="ECO:0000313" key="3">
    <source>
        <dbReference type="Proteomes" id="UP000325684"/>
    </source>
</evidence>
<proteinExistence type="predicted"/>
<dbReference type="OrthoDB" id="8020473at2"/>
<protein>
    <submittedName>
        <fullName evidence="2">Uncharacterized protein</fullName>
    </submittedName>
</protein>
<name>A0A5N3P902_9HYPH</name>
<reference evidence="2 3" key="1">
    <citation type="journal article" date="2019" name="Microorganisms">
        <title>Genome Insights into the Novel Species Microvirga brassicacearum, a Rapeseed Endophyte with Biotechnological Potential.</title>
        <authorList>
            <person name="Jimenez-Gomez A."/>
            <person name="Saati-Santamaria Z."/>
            <person name="Igual J.M."/>
            <person name="Rivas R."/>
            <person name="Mateos P.F."/>
            <person name="Garcia-Fraile P."/>
        </authorList>
    </citation>
    <scope>NUCLEOTIDE SEQUENCE [LARGE SCALE GENOMIC DNA]</scope>
    <source>
        <strain evidence="2 3">CDVBN77</strain>
    </source>
</reference>
<dbReference type="EMBL" id="VCMV01000024">
    <property type="protein sequence ID" value="KAB0266214.1"/>
    <property type="molecule type" value="Genomic_DNA"/>
</dbReference>
<keyword evidence="3" id="KW-1185">Reference proteome</keyword>
<dbReference type="AlphaFoldDB" id="A0A5N3P902"/>